<dbReference type="AlphaFoldDB" id="A0A183SGA5"/>
<protein>
    <submittedName>
        <fullName evidence="3">Transposase</fullName>
    </submittedName>
</protein>
<evidence type="ECO:0000313" key="3">
    <source>
        <dbReference type="WBParaSite" id="SSLN_0000335301-mRNA-1"/>
    </source>
</evidence>
<accession>A0A183SGA5</accession>
<gene>
    <name evidence="1" type="ORF">SSLN_LOCUS3253</name>
</gene>
<keyword evidence="2" id="KW-1185">Reference proteome</keyword>
<dbReference type="EMBL" id="UYSU01032478">
    <property type="protein sequence ID" value="VDL89638.1"/>
    <property type="molecule type" value="Genomic_DNA"/>
</dbReference>
<name>A0A183SGA5_SCHSO</name>
<evidence type="ECO:0000313" key="1">
    <source>
        <dbReference type="EMBL" id="VDL89638.1"/>
    </source>
</evidence>
<dbReference type="Proteomes" id="UP000275846">
    <property type="component" value="Unassembled WGS sequence"/>
</dbReference>
<dbReference type="OrthoDB" id="410381at2759"/>
<reference evidence="1 2" key="2">
    <citation type="submission" date="2018-11" db="EMBL/GenBank/DDBJ databases">
        <authorList>
            <consortium name="Pathogen Informatics"/>
        </authorList>
    </citation>
    <scope>NUCLEOTIDE SEQUENCE [LARGE SCALE GENOMIC DNA]</scope>
    <source>
        <strain evidence="1 2">NST_G2</strain>
    </source>
</reference>
<reference evidence="3" key="1">
    <citation type="submission" date="2016-06" db="UniProtKB">
        <authorList>
            <consortium name="WormBaseParasite"/>
        </authorList>
    </citation>
    <scope>IDENTIFICATION</scope>
</reference>
<dbReference type="WBParaSite" id="SSLN_0000335301-mRNA-1">
    <property type="protein sequence ID" value="SSLN_0000335301-mRNA-1"/>
    <property type="gene ID" value="SSLN_0000335301"/>
</dbReference>
<organism evidence="3">
    <name type="scientific">Schistocephalus solidus</name>
    <name type="common">Tapeworm</name>
    <dbReference type="NCBI Taxonomy" id="70667"/>
    <lineage>
        <taxon>Eukaryota</taxon>
        <taxon>Metazoa</taxon>
        <taxon>Spiralia</taxon>
        <taxon>Lophotrochozoa</taxon>
        <taxon>Platyhelminthes</taxon>
        <taxon>Cestoda</taxon>
        <taxon>Eucestoda</taxon>
        <taxon>Diphyllobothriidea</taxon>
        <taxon>Diphyllobothriidae</taxon>
        <taxon>Schistocephalus</taxon>
    </lineage>
</organism>
<sequence length="106" mass="11775">MLLWPPLTRTQISPFAPRSWAFPATTSPATVTTGGLNQVRVSGACLHTRHTKSNRPDRRTALVARELARYKGEIAALSQTQFSEQSQLKEVEAGYTFFWSGLPKAE</sequence>
<proteinExistence type="predicted"/>
<evidence type="ECO:0000313" key="2">
    <source>
        <dbReference type="Proteomes" id="UP000275846"/>
    </source>
</evidence>